<dbReference type="EMBL" id="JAGRPV010000001">
    <property type="protein sequence ID" value="MDI4647940.1"/>
    <property type="molecule type" value="Genomic_DNA"/>
</dbReference>
<dbReference type="Pfam" id="PF11225">
    <property type="entry name" value="DUF3024"/>
    <property type="match status" value="1"/>
</dbReference>
<proteinExistence type="predicted"/>
<protein>
    <submittedName>
        <fullName evidence="1">DUF3024 domain-containing protein</fullName>
    </submittedName>
</protein>
<comment type="caution">
    <text evidence="1">The sequence shown here is derived from an EMBL/GenBank/DDBJ whole genome shotgun (WGS) entry which is preliminary data.</text>
</comment>
<sequence>MDTFTVRRIEKILEGYIALKVPRNMRASVRLSYRWDEDGVTLTEERPDEAGWQSVPIVQFRRQRSLWQVCAKSSTGEWETVEEIEPHFDFESQLEQVEADPQGIFWTA</sequence>
<dbReference type="Proteomes" id="UP001161691">
    <property type="component" value="Unassembled WGS sequence"/>
</dbReference>
<evidence type="ECO:0000313" key="1">
    <source>
        <dbReference type="EMBL" id="MDI4647940.1"/>
    </source>
</evidence>
<evidence type="ECO:0000313" key="2">
    <source>
        <dbReference type="Proteomes" id="UP001161691"/>
    </source>
</evidence>
<keyword evidence="2" id="KW-1185">Reference proteome</keyword>
<reference evidence="1" key="1">
    <citation type="submission" date="2023-04" db="EMBL/GenBank/DDBJ databases">
        <title>Comparative genomic analysis of Cohnella hashimotonis sp. nov., isolated from the International Space Station.</title>
        <authorList>
            <person name="Venkateswaran K."/>
            <person name="Simpson A."/>
        </authorList>
    </citation>
    <scope>NUCLEOTIDE SEQUENCE</scope>
    <source>
        <strain evidence="1">F6_2S_P_1</strain>
    </source>
</reference>
<name>A0ABT6TMA6_9BACL</name>
<accession>A0ABT6TMA6</accession>
<organism evidence="1 2">
    <name type="scientific">Cohnella hashimotonis</name>
    <dbReference type="NCBI Taxonomy" id="2826895"/>
    <lineage>
        <taxon>Bacteria</taxon>
        <taxon>Bacillati</taxon>
        <taxon>Bacillota</taxon>
        <taxon>Bacilli</taxon>
        <taxon>Bacillales</taxon>
        <taxon>Paenibacillaceae</taxon>
        <taxon>Cohnella</taxon>
    </lineage>
</organism>
<dbReference type="RefSeq" id="WP_282910681.1">
    <property type="nucleotide sequence ID" value="NZ_JAGRPV010000001.1"/>
</dbReference>
<gene>
    <name evidence="1" type="ORF">KB449_23515</name>
</gene>
<dbReference type="InterPro" id="IPR021388">
    <property type="entry name" value="DUF3024"/>
</dbReference>